<evidence type="ECO:0000313" key="1">
    <source>
        <dbReference type="EMBL" id="SHN67829.1"/>
    </source>
</evidence>
<proteinExistence type="predicted"/>
<dbReference type="Proteomes" id="UP000184096">
    <property type="component" value="Chromosome I"/>
</dbReference>
<dbReference type="EMBL" id="LT670849">
    <property type="protein sequence ID" value="SHN67829.1"/>
    <property type="molecule type" value="Genomic_DNA"/>
</dbReference>
<dbReference type="RefSeq" id="WP_072817133.1">
    <property type="nucleotide sequence ID" value="NZ_LT670849.1"/>
</dbReference>
<accession>A0A1M7TAS6</accession>
<organism evidence="1 2">
    <name type="scientific">Bradyrhizobium erythrophlei</name>
    <dbReference type="NCBI Taxonomy" id="1437360"/>
    <lineage>
        <taxon>Bacteria</taxon>
        <taxon>Pseudomonadati</taxon>
        <taxon>Pseudomonadota</taxon>
        <taxon>Alphaproteobacteria</taxon>
        <taxon>Hyphomicrobiales</taxon>
        <taxon>Nitrobacteraceae</taxon>
        <taxon>Bradyrhizobium</taxon>
    </lineage>
</organism>
<protein>
    <submittedName>
        <fullName evidence="1">Uncharacterized protein</fullName>
    </submittedName>
</protein>
<dbReference type="AlphaFoldDB" id="A0A1M7TAS6"/>
<evidence type="ECO:0000313" key="2">
    <source>
        <dbReference type="Proteomes" id="UP000184096"/>
    </source>
</evidence>
<reference evidence="2" key="1">
    <citation type="submission" date="2016-11" db="EMBL/GenBank/DDBJ databases">
        <authorList>
            <person name="Varghese N."/>
            <person name="Submissions S."/>
        </authorList>
    </citation>
    <scope>NUCLEOTIDE SEQUENCE [LARGE SCALE GENOMIC DNA]</scope>
    <source>
        <strain evidence="2">GAS401</strain>
    </source>
</reference>
<name>A0A1M7TAS6_9BRAD</name>
<gene>
    <name evidence="1" type="ORF">SAMN05444170_1247</name>
</gene>
<dbReference type="OrthoDB" id="8239492at2"/>
<sequence length="79" mass="8990">MTYNGFKIDAFELGKGLWHARIRREDSEPVVIDGVSFPELEVGFAWSDAEAAIADAKTRIDYLNRRSVLPEQKRRTAHA</sequence>
<keyword evidence="2" id="KW-1185">Reference proteome</keyword>